<name>A0ABR7LPJ6_9ACTN</name>
<dbReference type="InterPro" id="IPR015315">
    <property type="entry name" value="DUF1963"/>
</dbReference>
<sequence>MDYQAELAVVRELCVEHLGEHVGSQLAVLAKPGFMVDAVGEGESAAGRSRFGGPALLEPGTAWPECEGVPLSLFAVLDMEALGPWLGEEPHGGVGLLNLFFLYPEAGDAWEVFGRVDLDDPRLCGVLAAAPARAVEVPAPAGAAVFDSVPMYAEPMVTLPDPWDDVISRLDPGPDHAGTLYEDVPNMLIQDRFGSVWQEHSAIEGTLLAGQAFGWPNMLSNGPSPAKGERAESRHLLQLSSNELWNWSEGGWLHFMIPVTALRDGDLSGAWTYFDGV</sequence>
<dbReference type="RefSeq" id="WP_187243434.1">
    <property type="nucleotide sequence ID" value="NZ_BAAAOK010000009.1"/>
</dbReference>
<comment type="caution">
    <text evidence="1">The sequence shown here is derived from an EMBL/GenBank/DDBJ whole genome shotgun (WGS) entry which is preliminary data.</text>
</comment>
<keyword evidence="2" id="KW-1185">Reference proteome</keyword>
<evidence type="ECO:0000313" key="2">
    <source>
        <dbReference type="Proteomes" id="UP000805614"/>
    </source>
</evidence>
<gene>
    <name evidence="1" type="ORF">HKK74_13025</name>
</gene>
<protein>
    <submittedName>
        <fullName evidence="1">DUF1963 domain-containing protein</fullName>
    </submittedName>
</protein>
<reference evidence="1 2" key="1">
    <citation type="submission" date="2020-06" db="EMBL/GenBank/DDBJ databases">
        <title>Actinomadura xiongansis sp. nov., isolated from soil of Baiyangdian.</title>
        <authorList>
            <person name="Zhang X."/>
        </authorList>
    </citation>
    <scope>NUCLEOTIDE SEQUENCE [LARGE SCALE GENOMIC DNA]</scope>
    <source>
        <strain evidence="1 2">HBUM206468</strain>
    </source>
</reference>
<dbReference type="EMBL" id="JABVEC010000008">
    <property type="protein sequence ID" value="MBC6466420.1"/>
    <property type="molecule type" value="Genomic_DNA"/>
</dbReference>
<dbReference type="Proteomes" id="UP000805614">
    <property type="component" value="Unassembled WGS sequence"/>
</dbReference>
<organism evidence="1 2">
    <name type="scientific">Actinomadura alba</name>
    <dbReference type="NCBI Taxonomy" id="406431"/>
    <lineage>
        <taxon>Bacteria</taxon>
        <taxon>Bacillati</taxon>
        <taxon>Actinomycetota</taxon>
        <taxon>Actinomycetes</taxon>
        <taxon>Streptosporangiales</taxon>
        <taxon>Thermomonosporaceae</taxon>
        <taxon>Actinomadura</taxon>
    </lineage>
</organism>
<dbReference type="Pfam" id="PF09234">
    <property type="entry name" value="DUF1963"/>
    <property type="match status" value="1"/>
</dbReference>
<accession>A0ABR7LPJ6</accession>
<proteinExistence type="predicted"/>
<dbReference type="Gene3D" id="2.30.320.10">
    <property type="entry name" value="YwqG-like"/>
    <property type="match status" value="1"/>
</dbReference>
<evidence type="ECO:0000313" key="1">
    <source>
        <dbReference type="EMBL" id="MBC6466420.1"/>
    </source>
</evidence>